<dbReference type="Pfam" id="PF07678">
    <property type="entry name" value="TED_complement"/>
    <property type="match status" value="1"/>
</dbReference>
<feature type="domain" description="PX" evidence="5">
    <location>
        <begin position="105"/>
        <end position="232"/>
    </location>
</feature>
<feature type="region of interest" description="Disordered" evidence="3">
    <location>
        <begin position="626"/>
        <end position="654"/>
    </location>
</feature>
<feature type="compositionally biased region" description="Basic and acidic residues" evidence="3">
    <location>
        <begin position="360"/>
        <end position="371"/>
    </location>
</feature>
<evidence type="ECO:0000313" key="6">
    <source>
        <dbReference type="EMBL" id="CAK9114224.1"/>
    </source>
</evidence>
<dbReference type="InterPro" id="IPR001478">
    <property type="entry name" value="PDZ"/>
</dbReference>
<feature type="region of interest" description="Disordered" evidence="3">
    <location>
        <begin position="386"/>
        <end position="423"/>
    </location>
</feature>
<gene>
    <name evidence="6" type="ORF">SCF082_LOCUS52920</name>
</gene>
<feature type="compositionally biased region" description="Basic and acidic residues" evidence="3">
    <location>
        <begin position="465"/>
        <end position="474"/>
    </location>
</feature>
<reference evidence="6 7" key="1">
    <citation type="submission" date="2024-02" db="EMBL/GenBank/DDBJ databases">
        <authorList>
            <person name="Chen Y."/>
            <person name="Shah S."/>
            <person name="Dougan E. K."/>
            <person name="Thang M."/>
            <person name="Chan C."/>
        </authorList>
    </citation>
    <scope>NUCLEOTIDE SEQUENCE [LARGE SCALE GENOMIC DNA]</scope>
</reference>
<protein>
    <submittedName>
        <fullName evidence="6">Complement C3 (HSE-MSF) [Cleaved into: Complement C3 beta chain</fullName>
    </submittedName>
</protein>
<sequence>MNLGADVTRFWEYRESEDDMDAVLIVLRHNPITQAVSASVGGKELPPESLHFELPKGKRGKIVITAGTKSFLSRLGTFSYRCEVSTGNGPATLKESNEKFKDLEDGVENVQVRIPQVVVDGRKVVWYQVRVKLTRVYYGQKRELEFAVHRRFSEFRFAYTQICNAFRGTHMLSSVPKHPARHPKFLGEHLRGDFLESRQKELESWLRRTLMMPRVINNPDVEAFLGMGDQAVREVSVFINKGEFLGLRLKKRQGPPLPAPTDRFQEIFPQAIVIGYQRTSEGKPGVAERSGIVGEGDIISKVGGNSVVNLRYEQIVPLLKSAPRPLVVHFLGFSFSSKQHRQEHLAPGTSGTANTQLPKQHAEEVQVQQEDLHTHDQADEAFWNGTVQDQPKSAQGGDQADLDEEGTFEGISAPPPAAVNPPTSSFVARDEQVVDEPMVEQVQQLTVGGDSQAVEPSRVPVDGAVDSRAKDSGDAHGTSTEDSAGHEDDVDGTAAQGLGLENANKSLERASKAALQAGGRLAVQQRQRLGPTPDRARWWSRSRRTRAVARGAATTLADGRRPDMERRSNASSRGQLGPMPETPGDKQQGQPRRRWRLQHCLLAAMALSAALAVALAARASSLPEAGDGLDPAPAPPDQVQERPSVQRKPPAALGAEEVKERRHVVLDLDKPIYRPGDDILASAMVMSSTDASHWGAPFLHGFVKVDIVDGLDNVVGSLNLRQDRETLRELLFAGSFRIPAHFKGGDYEVRFTGQTGCTEWVGHTPPVHIAPAKRRFEVRVTSKSNAKLSMDLRFEKEGYRAGDNVNAFLENLIFLADGHPAAGATLSAALSVSGKEVASLTGVQADSAGGARLAFVLPGSQDAVLRGLAWERGLLNVIVRFRGQVEHISRTLPLLNDEMDVGVFPEHGFLIPGVPTRVYAEVRSRSTGRPLDIDDGEVLERGSRARVATLATLHEGRGRSSVFVPKEGVAHVLRIAGVDHVLELDPRRSDVAILPAFEDAEMVFDARDPIKLRISSPPGEYKVALFKRNALLEHRVLQVSKSSISDVSFLPPADALGDGVLRVTVYASGSMPVAERLLFRMPHSQLQVQTRFLPSETAAPGDRVKLEVETQIGGKPVSAFVNVAVTDWARASLVEPRRRFPTLAAAVFLEPEVRDGVLYDPNAFLESKSRLDLLLGTQGWRRFAFDGPVTDDFLRLLGLATTSLERCEQPHRARGRPGVVMMMARGGGGAEEFMAAGVPEMAMMDAAPAQDGAFAKAPNAKMLVEDQEEAVEDALMDEDDDDDIGMRAKIKAPPFRVPPRGRLNIRRVYAHERVTFTDTDASSTKNKRRDFQETLFFGRGIETKFQNGRYVATVDFATSDAVTSFQARVDAFNRQGVFGHSTALLSSSKPVHVDIKLPNQVVQGDVVEAQVVLTRAKQHIADAVTLDVELSGHVRALSQGFAFEPGQEVATLRLEAIKAGQATVVLKSAFDTLERSFQVRSSGFPVTLAKSGTLAIGAAAKEEIIQVPVAESVLGPVNSTTKVFLSVVEHMNDKVEGLIREPCGCFEQTSATTYPMVLALRFLLKLPPSAVEKHAELIARARDNLKSGYKRLVSFETSTGGFEWFGRSPGHEALTSYGLVQFAEMARPELGLDGLVDPGMVERTKKWLSKRRDEKTGSFLINERALDSFGRAPQHTTDAYILWSLSRAKLIEQGDFARNVEFLDGLLQRNPDDPYTLALSAGVLAAFDLPEDAERVTAFRKRLVRMQDPKTGCLGAEADTITMSFGRSRQVETTALAVLAWLGDRQAFAAQASLAVQQCLLQDGFGSTQGTALALHALIEFHSAPRISAGNLVVSGRSNPFAASDSVVVVRESRSTKESFNASLGLTDVKISGDQDAVSIPFTFETSYRAMVPPSDDRCKLRLDVDLAAGSREIGVGGIATLNVRVDHANPANNKPINSMLVAKVGLPGGVQVRVEHLRELVDSRRVAHFETTSSGFLVLYFMGLPPAGLRVPIQLEVIVPGQFASAASSAYFMYAAEHRWWVSGPTMRINK</sequence>
<dbReference type="Pfam" id="PF00787">
    <property type="entry name" value="PX"/>
    <property type="match status" value="1"/>
</dbReference>
<feature type="compositionally biased region" description="Basic and acidic residues" evidence="3">
    <location>
        <begin position="558"/>
        <end position="568"/>
    </location>
</feature>
<feature type="non-terminal residue" evidence="6">
    <location>
        <position position="2032"/>
    </location>
</feature>
<feature type="compositionally biased region" description="Low complexity" evidence="3">
    <location>
        <begin position="548"/>
        <end position="557"/>
    </location>
</feature>
<evidence type="ECO:0000256" key="2">
    <source>
        <dbReference type="ARBA" id="ARBA00022966"/>
    </source>
</evidence>
<dbReference type="Gene3D" id="1.50.10.20">
    <property type="match status" value="1"/>
</dbReference>
<dbReference type="InterPro" id="IPR036034">
    <property type="entry name" value="PDZ_sf"/>
</dbReference>
<feature type="compositionally biased region" description="Basic residues" evidence="3">
    <location>
        <begin position="538"/>
        <end position="547"/>
    </location>
</feature>
<evidence type="ECO:0000259" key="5">
    <source>
        <dbReference type="PROSITE" id="PS50195"/>
    </source>
</evidence>
<evidence type="ECO:0000313" key="7">
    <source>
        <dbReference type="Proteomes" id="UP001642464"/>
    </source>
</evidence>
<dbReference type="InterPro" id="IPR047565">
    <property type="entry name" value="Alpha-macroglob_thiol-ester_cl"/>
</dbReference>
<dbReference type="PROSITE" id="PS50195">
    <property type="entry name" value="PX"/>
    <property type="match status" value="1"/>
</dbReference>
<feature type="region of interest" description="Disordered" evidence="3">
    <location>
        <begin position="517"/>
        <end position="593"/>
    </location>
</feature>
<feature type="region of interest" description="Disordered" evidence="3">
    <location>
        <begin position="341"/>
        <end position="371"/>
    </location>
</feature>
<dbReference type="PANTHER" id="PTHR11412">
    <property type="entry name" value="MACROGLOBULIN / COMPLEMENT"/>
    <property type="match status" value="1"/>
</dbReference>
<evidence type="ECO:0000256" key="3">
    <source>
        <dbReference type="SAM" id="MobiDB-lite"/>
    </source>
</evidence>
<feature type="compositionally biased region" description="Polar residues" evidence="3">
    <location>
        <begin position="349"/>
        <end position="358"/>
    </location>
</feature>
<evidence type="ECO:0000256" key="1">
    <source>
        <dbReference type="ARBA" id="ARBA00022729"/>
    </source>
</evidence>
<dbReference type="PANTHER" id="PTHR11412:SF136">
    <property type="entry name" value="CD109 ANTIGEN"/>
    <property type="match status" value="1"/>
</dbReference>
<keyword evidence="2" id="KW-0882">Thioester bond</keyword>
<dbReference type="InterPro" id="IPR001599">
    <property type="entry name" value="Macroglobln_a2"/>
</dbReference>
<name>A0ABP0SPI9_9DINO</name>
<feature type="region of interest" description="Disordered" evidence="3">
    <location>
        <begin position="446"/>
        <end position="494"/>
    </location>
</feature>
<keyword evidence="1" id="KW-0732">Signal</keyword>
<dbReference type="CDD" id="cd00136">
    <property type="entry name" value="PDZ_canonical"/>
    <property type="match status" value="1"/>
</dbReference>
<comment type="caution">
    <text evidence="6">The sequence shown here is derived from an EMBL/GenBank/DDBJ whole genome shotgun (WGS) entry which is preliminary data.</text>
</comment>
<dbReference type="CDD" id="cd06093">
    <property type="entry name" value="PX_domain"/>
    <property type="match status" value="1"/>
</dbReference>
<dbReference type="InterPro" id="IPR001683">
    <property type="entry name" value="PX_dom"/>
</dbReference>
<dbReference type="EMBL" id="CAXAMM010044330">
    <property type="protein sequence ID" value="CAK9114224.1"/>
    <property type="molecule type" value="Genomic_DNA"/>
</dbReference>
<dbReference type="SMART" id="SM01360">
    <property type="entry name" value="A2M"/>
    <property type="match status" value="1"/>
</dbReference>
<dbReference type="SUPFAM" id="SSF50156">
    <property type="entry name" value="PDZ domain-like"/>
    <property type="match status" value="1"/>
</dbReference>
<dbReference type="InterPro" id="IPR036871">
    <property type="entry name" value="PX_dom_sf"/>
</dbReference>
<keyword evidence="7" id="KW-1185">Reference proteome</keyword>
<feature type="domain" description="PDZ" evidence="4">
    <location>
        <begin position="234"/>
        <end position="328"/>
    </location>
</feature>
<organism evidence="6 7">
    <name type="scientific">Durusdinium trenchii</name>
    <dbReference type="NCBI Taxonomy" id="1381693"/>
    <lineage>
        <taxon>Eukaryota</taxon>
        <taxon>Sar</taxon>
        <taxon>Alveolata</taxon>
        <taxon>Dinophyceae</taxon>
        <taxon>Suessiales</taxon>
        <taxon>Symbiodiniaceae</taxon>
        <taxon>Durusdinium</taxon>
    </lineage>
</organism>
<dbReference type="InterPro" id="IPR011626">
    <property type="entry name" value="Alpha-macroglobulin_TED"/>
</dbReference>
<dbReference type="InterPro" id="IPR008930">
    <property type="entry name" value="Terpenoid_cyclase/PrenylTrfase"/>
</dbReference>
<dbReference type="InterPro" id="IPR050473">
    <property type="entry name" value="A2M/Complement_sys"/>
</dbReference>
<evidence type="ECO:0000259" key="4">
    <source>
        <dbReference type="PROSITE" id="PS50106"/>
    </source>
</evidence>
<dbReference type="Gene3D" id="2.60.40.1930">
    <property type="match status" value="1"/>
</dbReference>
<dbReference type="Gene3D" id="3.30.1520.10">
    <property type="entry name" value="Phox-like domain"/>
    <property type="match status" value="1"/>
</dbReference>
<dbReference type="SUPFAM" id="SSF48239">
    <property type="entry name" value="Terpenoid cyclases/Protein prenyltransferases"/>
    <property type="match status" value="1"/>
</dbReference>
<dbReference type="SUPFAM" id="SSF64268">
    <property type="entry name" value="PX domain"/>
    <property type="match status" value="1"/>
</dbReference>
<dbReference type="Pfam" id="PF00207">
    <property type="entry name" value="A2M"/>
    <property type="match status" value="1"/>
</dbReference>
<dbReference type="Proteomes" id="UP001642464">
    <property type="component" value="Unassembled WGS sequence"/>
</dbReference>
<dbReference type="CDD" id="cd02891">
    <property type="entry name" value="A2M_like"/>
    <property type="match status" value="1"/>
</dbReference>
<dbReference type="Gene3D" id="2.30.42.10">
    <property type="match status" value="1"/>
</dbReference>
<proteinExistence type="predicted"/>
<dbReference type="PROSITE" id="PS50106">
    <property type="entry name" value="PDZ"/>
    <property type="match status" value="1"/>
</dbReference>
<accession>A0ABP0SPI9</accession>
<dbReference type="SMART" id="SM01419">
    <property type="entry name" value="Thiol-ester_cl"/>
    <property type="match status" value="1"/>
</dbReference>